<accession>A0A6J7FV76</accession>
<feature type="compositionally biased region" description="Low complexity" evidence="1">
    <location>
        <begin position="33"/>
        <end position="50"/>
    </location>
</feature>
<sequence>MHRTARHLPTLTATLLLALATAGCGGRDDEPRTTTTNDAPPADATDNPAPKGQTQPGPGPVKLPGPNANDPRTQTAARYAVNAVSYTPETWIDQQTRLRQLAVGEELEELDQNSSDLQTQQQALLQNRQNSAGRVLGVDLARAGETAATVVVALKVTATGQGRSAAPDAADYEIAEVDVTRTSEGWRVSRFEIQP</sequence>
<protein>
    <submittedName>
        <fullName evidence="2">Unannotated protein</fullName>
    </submittedName>
</protein>
<feature type="region of interest" description="Disordered" evidence="1">
    <location>
        <begin position="24"/>
        <end position="72"/>
    </location>
</feature>
<organism evidence="2">
    <name type="scientific">freshwater metagenome</name>
    <dbReference type="NCBI Taxonomy" id="449393"/>
    <lineage>
        <taxon>unclassified sequences</taxon>
        <taxon>metagenomes</taxon>
        <taxon>ecological metagenomes</taxon>
    </lineage>
</organism>
<proteinExistence type="predicted"/>
<reference evidence="2" key="1">
    <citation type="submission" date="2020-05" db="EMBL/GenBank/DDBJ databases">
        <authorList>
            <person name="Chiriac C."/>
            <person name="Salcher M."/>
            <person name="Ghai R."/>
            <person name="Kavagutti S V."/>
        </authorList>
    </citation>
    <scope>NUCLEOTIDE SEQUENCE</scope>
</reference>
<dbReference type="PROSITE" id="PS51257">
    <property type="entry name" value="PROKAR_LIPOPROTEIN"/>
    <property type="match status" value="1"/>
</dbReference>
<name>A0A6J7FV76_9ZZZZ</name>
<dbReference type="EMBL" id="CAFBMK010000012">
    <property type="protein sequence ID" value="CAB4897225.1"/>
    <property type="molecule type" value="Genomic_DNA"/>
</dbReference>
<evidence type="ECO:0000256" key="1">
    <source>
        <dbReference type="SAM" id="MobiDB-lite"/>
    </source>
</evidence>
<gene>
    <name evidence="2" type="ORF">UFOPK3564_00368</name>
</gene>
<evidence type="ECO:0000313" key="2">
    <source>
        <dbReference type="EMBL" id="CAB4897225.1"/>
    </source>
</evidence>
<dbReference type="AlphaFoldDB" id="A0A6J7FV76"/>